<proteinExistence type="predicted"/>
<protein>
    <submittedName>
        <fullName evidence="1">Uncharacterized protein</fullName>
    </submittedName>
</protein>
<keyword evidence="2" id="KW-1185">Reference proteome</keyword>
<dbReference type="EMBL" id="JADGJW010000120">
    <property type="protein sequence ID" value="KAJ3223697.1"/>
    <property type="molecule type" value="Genomic_DNA"/>
</dbReference>
<name>A0AAD5U472_9FUNG</name>
<evidence type="ECO:0000313" key="2">
    <source>
        <dbReference type="Proteomes" id="UP001211065"/>
    </source>
</evidence>
<comment type="caution">
    <text evidence="1">The sequence shown here is derived from an EMBL/GenBank/DDBJ whole genome shotgun (WGS) entry which is preliminary data.</text>
</comment>
<accession>A0AAD5U472</accession>
<sequence length="91" mass="10638">MILSSSFNSIATAKKSLSSHWVKDNTYDDQCCSPEKKVELLEHKKLKEEYKEEVAKESVLMDILRILEKESAKLKSFNERCRLAKKLKENF</sequence>
<gene>
    <name evidence="1" type="ORF">HK099_000809</name>
</gene>
<organism evidence="1 2">
    <name type="scientific">Clydaea vesicula</name>
    <dbReference type="NCBI Taxonomy" id="447962"/>
    <lineage>
        <taxon>Eukaryota</taxon>
        <taxon>Fungi</taxon>
        <taxon>Fungi incertae sedis</taxon>
        <taxon>Chytridiomycota</taxon>
        <taxon>Chytridiomycota incertae sedis</taxon>
        <taxon>Chytridiomycetes</taxon>
        <taxon>Lobulomycetales</taxon>
        <taxon>Lobulomycetaceae</taxon>
        <taxon>Clydaea</taxon>
    </lineage>
</organism>
<dbReference type="Proteomes" id="UP001211065">
    <property type="component" value="Unassembled WGS sequence"/>
</dbReference>
<reference evidence="1" key="1">
    <citation type="submission" date="2020-05" db="EMBL/GenBank/DDBJ databases">
        <title>Phylogenomic resolution of chytrid fungi.</title>
        <authorList>
            <person name="Stajich J.E."/>
            <person name="Amses K."/>
            <person name="Simmons R."/>
            <person name="Seto K."/>
            <person name="Myers J."/>
            <person name="Bonds A."/>
            <person name="Quandt C.A."/>
            <person name="Barry K."/>
            <person name="Liu P."/>
            <person name="Grigoriev I."/>
            <person name="Longcore J.E."/>
            <person name="James T.Y."/>
        </authorList>
    </citation>
    <scope>NUCLEOTIDE SEQUENCE</scope>
    <source>
        <strain evidence="1">JEL0476</strain>
    </source>
</reference>
<evidence type="ECO:0000313" key="1">
    <source>
        <dbReference type="EMBL" id="KAJ3223697.1"/>
    </source>
</evidence>
<dbReference type="AlphaFoldDB" id="A0AAD5U472"/>